<accession>A0A254N9E8</accession>
<dbReference type="OrthoDB" id="8892204at2"/>
<name>A0A254N9E8_9BURK</name>
<sequence>MACDVIDADFEPGDDDDRAMHARRMSMYSVQALKIAREVANMYILFPQIKTALAAFDRIYQLSRTVSIPQGALLNGPPGSSKTSVAHYFMQSLPPVPDVVDGFGALYLRLRPGASAGFIVSQVLNAVRHPFTSVRHDRITPMRDIACEALQHKGTRLLFLDEAQCLCLRGRLRTADDRDTSAVNMLREIMDRAGVGLVLLADHRLSRIDQIDRALADRVSVSLSLSHFQDDGAWSAFLRGLAQHVRIPSLQILTESAIRTATHVATGGNRRATMRLIIESVLIAVDAGADAVTLAHLRLAFERTHGSTKEVPNPYGSA</sequence>
<proteinExistence type="predicted"/>
<dbReference type="AlphaFoldDB" id="A0A254N9E8"/>
<gene>
    <name evidence="2" type="ORF">CDO81_08515</name>
</gene>
<organism evidence="2 3">
    <name type="scientific">Roseateles puraquae</name>
    <dbReference type="NCBI Taxonomy" id="431059"/>
    <lineage>
        <taxon>Bacteria</taxon>
        <taxon>Pseudomonadati</taxon>
        <taxon>Pseudomonadota</taxon>
        <taxon>Betaproteobacteria</taxon>
        <taxon>Burkholderiales</taxon>
        <taxon>Sphaerotilaceae</taxon>
        <taxon>Roseateles</taxon>
    </lineage>
</organism>
<dbReference type="InterPro" id="IPR003593">
    <property type="entry name" value="AAA+_ATPase"/>
</dbReference>
<comment type="caution">
    <text evidence="2">The sequence shown here is derived from an EMBL/GenBank/DDBJ whole genome shotgun (WGS) entry which is preliminary data.</text>
</comment>
<dbReference type="InterPro" id="IPR027417">
    <property type="entry name" value="P-loop_NTPase"/>
</dbReference>
<evidence type="ECO:0000259" key="1">
    <source>
        <dbReference type="SMART" id="SM00382"/>
    </source>
</evidence>
<dbReference type="SUPFAM" id="SSF52540">
    <property type="entry name" value="P-loop containing nucleoside triphosphate hydrolases"/>
    <property type="match status" value="1"/>
</dbReference>
<evidence type="ECO:0000313" key="3">
    <source>
        <dbReference type="Proteomes" id="UP000197446"/>
    </source>
</evidence>
<feature type="domain" description="AAA+ ATPase" evidence="1">
    <location>
        <begin position="68"/>
        <end position="229"/>
    </location>
</feature>
<dbReference type="InterPro" id="IPR008868">
    <property type="entry name" value="TniB"/>
</dbReference>
<dbReference type="SMART" id="SM00382">
    <property type="entry name" value="AAA"/>
    <property type="match status" value="1"/>
</dbReference>
<dbReference type="Gene3D" id="3.40.50.300">
    <property type="entry name" value="P-loop containing nucleotide triphosphate hydrolases"/>
    <property type="match status" value="1"/>
</dbReference>
<protein>
    <recommendedName>
        <fullName evidence="1">AAA+ ATPase domain-containing protein</fullName>
    </recommendedName>
</protein>
<dbReference type="Pfam" id="PF05621">
    <property type="entry name" value="TniB"/>
    <property type="match status" value="1"/>
</dbReference>
<keyword evidence="3" id="KW-1185">Reference proteome</keyword>
<evidence type="ECO:0000313" key="2">
    <source>
        <dbReference type="EMBL" id="OWR04615.1"/>
    </source>
</evidence>
<dbReference type="RefSeq" id="WP_088482750.1">
    <property type="nucleotide sequence ID" value="NZ_NISI01000002.1"/>
</dbReference>
<dbReference type="EMBL" id="NISI01000002">
    <property type="protein sequence ID" value="OWR04615.1"/>
    <property type="molecule type" value="Genomic_DNA"/>
</dbReference>
<reference evidence="2 3" key="1">
    <citation type="journal article" date="2007" name="Int. J. Syst. Evol. Microbiol.">
        <title>Description of Pelomonas aquatica sp. nov. and Pelomonas puraquae sp. nov., isolated from industrial and haemodialysis water.</title>
        <authorList>
            <person name="Gomila M."/>
            <person name="Bowien B."/>
            <person name="Falsen E."/>
            <person name="Moore E.R."/>
            <person name="Lalucat J."/>
        </authorList>
    </citation>
    <scope>NUCLEOTIDE SEQUENCE [LARGE SCALE GENOMIC DNA]</scope>
    <source>
        <strain evidence="2 3">CCUG 52769</strain>
    </source>
</reference>
<dbReference type="Proteomes" id="UP000197446">
    <property type="component" value="Unassembled WGS sequence"/>
</dbReference>